<dbReference type="Pfam" id="PF00924">
    <property type="entry name" value="MS_channel_2nd"/>
    <property type="match status" value="1"/>
</dbReference>
<dbReference type="EMBL" id="JAPNOA010000006">
    <property type="protein sequence ID" value="MCY0963788.1"/>
    <property type="molecule type" value="Genomic_DNA"/>
</dbReference>
<dbReference type="InterPro" id="IPR006685">
    <property type="entry name" value="MscS_channel_2nd"/>
</dbReference>
<name>A0A9X3IS51_9GAMM</name>
<keyword evidence="8" id="KW-1185">Reference proteome</keyword>
<evidence type="ECO:0000256" key="1">
    <source>
        <dbReference type="ARBA" id="ARBA00004370"/>
    </source>
</evidence>
<dbReference type="Proteomes" id="UP001150830">
    <property type="component" value="Unassembled WGS sequence"/>
</dbReference>
<comment type="subcellular location">
    <subcellularLocation>
        <location evidence="5">Cell inner membrane</location>
        <topology evidence="5">Multi-pass membrane protein</topology>
    </subcellularLocation>
    <subcellularLocation>
        <location evidence="1">Membrane</location>
    </subcellularLocation>
</comment>
<keyword evidence="5" id="KW-0997">Cell inner membrane</keyword>
<comment type="similarity">
    <text evidence="5">Belongs to the MscS (TC 1.A.23) family.</text>
</comment>
<keyword evidence="5" id="KW-0406">Ion transport</keyword>
<keyword evidence="3 5" id="KW-1133">Transmembrane helix</keyword>
<evidence type="ECO:0000256" key="3">
    <source>
        <dbReference type="ARBA" id="ARBA00022989"/>
    </source>
</evidence>
<comment type="caution">
    <text evidence="5">Lacks conserved residue(s) required for the propagation of feature annotation.</text>
</comment>
<comment type="function">
    <text evidence="5">Mechanosensitive channel that participates in the regulation of osmotic pressure changes within the cell, opening in response to stretch forces in the membrane lipid bilayer, without the need for other proteins. Contributes to normal resistance to hypoosmotic shock. Forms an ion channel of 1.0 nanosiemens conductance with a slight preference for anions.</text>
</comment>
<feature type="transmembrane region" description="Helical" evidence="5">
    <location>
        <begin position="6"/>
        <end position="26"/>
    </location>
</feature>
<comment type="caution">
    <text evidence="7">The sequence shown here is derived from an EMBL/GenBank/DDBJ whole genome shotgun (WGS) entry which is preliminary data.</text>
</comment>
<dbReference type="SUPFAM" id="SSF50182">
    <property type="entry name" value="Sm-like ribonucleoproteins"/>
    <property type="match status" value="1"/>
</dbReference>
<evidence type="ECO:0000313" key="7">
    <source>
        <dbReference type="EMBL" id="MCY0963788.1"/>
    </source>
</evidence>
<keyword evidence="5" id="KW-0813">Transport</keyword>
<comment type="subunit">
    <text evidence="5">Homoheptamer.</text>
</comment>
<dbReference type="PANTHER" id="PTHR30221:SF8">
    <property type="entry name" value="SMALL-CONDUCTANCE MECHANOSENSITIVE CHANNEL"/>
    <property type="match status" value="1"/>
</dbReference>
<keyword evidence="4 5" id="KW-0472">Membrane</keyword>
<accession>A0A9X3IS51</accession>
<dbReference type="Gene3D" id="2.30.30.60">
    <property type="match status" value="1"/>
</dbReference>
<proteinExistence type="inferred from homology"/>
<gene>
    <name evidence="7" type="ORF">OUO13_01125</name>
</gene>
<dbReference type="InterPro" id="IPR023408">
    <property type="entry name" value="MscS_beta-dom_sf"/>
</dbReference>
<keyword evidence="2 5" id="KW-0812">Transmembrane</keyword>
<dbReference type="GO" id="GO:0005886">
    <property type="term" value="C:plasma membrane"/>
    <property type="evidence" value="ECO:0007669"/>
    <property type="project" value="UniProtKB-SubCell"/>
</dbReference>
<reference evidence="7" key="1">
    <citation type="submission" date="2022-11" db="EMBL/GenBank/DDBJ databases">
        <title>Parathalassolutuus dongxingensis gen. nov., sp. nov., a novel member of family Oceanospirillaceae isolated from a coastal shrimp pond in Guangxi, China.</title>
        <authorList>
            <person name="Chen H."/>
        </authorList>
    </citation>
    <scope>NUCLEOTIDE SEQUENCE</scope>
    <source>
        <strain evidence="7">G-43</strain>
    </source>
</reference>
<protein>
    <recommendedName>
        <fullName evidence="5">Small-conductance mechanosensitive channel</fullName>
    </recommendedName>
</protein>
<feature type="domain" description="Mechanosensitive ion channel MscS" evidence="6">
    <location>
        <begin position="91"/>
        <end position="155"/>
    </location>
</feature>
<evidence type="ECO:0000256" key="2">
    <source>
        <dbReference type="ARBA" id="ARBA00022692"/>
    </source>
</evidence>
<dbReference type="GO" id="GO:0008381">
    <property type="term" value="F:mechanosensitive monoatomic ion channel activity"/>
    <property type="evidence" value="ECO:0007669"/>
    <property type="project" value="InterPro"/>
</dbReference>
<dbReference type="PANTHER" id="PTHR30221">
    <property type="entry name" value="SMALL-CONDUCTANCE MECHANOSENSITIVE CHANNEL"/>
    <property type="match status" value="1"/>
</dbReference>
<evidence type="ECO:0000313" key="8">
    <source>
        <dbReference type="Proteomes" id="UP001150830"/>
    </source>
</evidence>
<dbReference type="InterPro" id="IPR010920">
    <property type="entry name" value="LSM_dom_sf"/>
</dbReference>
<feature type="transmembrane region" description="Helical" evidence="5">
    <location>
        <begin position="79"/>
        <end position="105"/>
    </location>
</feature>
<sequence length="174" mass="19854">MFLKILILAAAIFGYYYLNRFIDRWVERHGRKRQVAVSRIFYLQKALQMGSFILLLMVIGFVLGFGYSELTFALSSAVAVLGVALFAQWSVLSNVTASVLIFFFFPYRPGDRVRVLEEHCPEGLLEEITLFHLHIRTDDGQQLTIPNSLVFQKAVIITKRGSDDDDDDTEVKDV</sequence>
<evidence type="ECO:0000256" key="5">
    <source>
        <dbReference type="RuleBase" id="RU369025"/>
    </source>
</evidence>
<keyword evidence="5" id="KW-1003">Cell membrane</keyword>
<dbReference type="AlphaFoldDB" id="A0A9X3IS51"/>
<dbReference type="RefSeq" id="WP_283172008.1">
    <property type="nucleotide sequence ID" value="NZ_JAPNOA010000006.1"/>
</dbReference>
<dbReference type="InterPro" id="IPR045275">
    <property type="entry name" value="MscS_archaea/bacteria_type"/>
</dbReference>
<keyword evidence="5" id="KW-0407">Ion channel</keyword>
<organism evidence="7 8">
    <name type="scientific">Parathalassolituus penaei</name>
    <dbReference type="NCBI Taxonomy" id="2997323"/>
    <lineage>
        <taxon>Bacteria</taxon>
        <taxon>Pseudomonadati</taxon>
        <taxon>Pseudomonadota</taxon>
        <taxon>Gammaproteobacteria</taxon>
        <taxon>Oceanospirillales</taxon>
        <taxon>Oceanospirillaceae</taxon>
        <taxon>Parathalassolituus</taxon>
    </lineage>
</organism>
<feature type="transmembrane region" description="Helical" evidence="5">
    <location>
        <begin position="46"/>
        <end position="67"/>
    </location>
</feature>
<evidence type="ECO:0000259" key="6">
    <source>
        <dbReference type="Pfam" id="PF00924"/>
    </source>
</evidence>
<evidence type="ECO:0000256" key="4">
    <source>
        <dbReference type="ARBA" id="ARBA00023136"/>
    </source>
</evidence>